<proteinExistence type="inferred from homology"/>
<keyword evidence="3 6" id="KW-0134">Cell wall</keyword>
<dbReference type="AlphaFoldDB" id="A0A5C3LRH2"/>
<dbReference type="STRING" id="68775.A0A5C3LRH2"/>
<keyword evidence="6" id="KW-0732">Signal</keyword>
<evidence type="ECO:0000256" key="2">
    <source>
        <dbReference type="ARBA" id="ARBA00010446"/>
    </source>
</evidence>
<sequence length="153" mass="15770">IKELPQNVYSSVKQRTQHSLTTILQYINQSTMFARTSSMIAFAALALPILATATAVPRWETPAPTPASQCTTGDVQCCDSTQDSQNLSTSLDSLLGLLGVVVGDLTALVGVTCSPITAIGVGGTSCSSQAVCCSNNSFKGVVALGCTPVNLSL</sequence>
<name>A0A5C3LRH2_9AGAR</name>
<dbReference type="SMART" id="SM00075">
    <property type="entry name" value="HYDRO"/>
    <property type="match status" value="1"/>
</dbReference>
<dbReference type="GO" id="GO:0009277">
    <property type="term" value="C:fungal-type cell wall"/>
    <property type="evidence" value="ECO:0007669"/>
    <property type="project" value="InterPro"/>
</dbReference>
<dbReference type="CDD" id="cd23507">
    <property type="entry name" value="hydrophobin_I"/>
    <property type="match status" value="1"/>
</dbReference>
<evidence type="ECO:0000256" key="4">
    <source>
        <dbReference type="ARBA" id="ARBA00022525"/>
    </source>
</evidence>
<dbReference type="Proteomes" id="UP000308652">
    <property type="component" value="Unassembled WGS sequence"/>
</dbReference>
<evidence type="ECO:0000313" key="7">
    <source>
        <dbReference type="EMBL" id="TFK35352.1"/>
    </source>
</evidence>
<dbReference type="Pfam" id="PF01185">
    <property type="entry name" value="Hydrophobin"/>
    <property type="match status" value="1"/>
</dbReference>
<evidence type="ECO:0000256" key="5">
    <source>
        <dbReference type="ARBA" id="ARBA00023157"/>
    </source>
</evidence>
<protein>
    <recommendedName>
        <fullName evidence="6">Hydrophobin</fullName>
    </recommendedName>
</protein>
<evidence type="ECO:0000256" key="3">
    <source>
        <dbReference type="ARBA" id="ARBA00022512"/>
    </source>
</evidence>
<evidence type="ECO:0000313" key="8">
    <source>
        <dbReference type="Proteomes" id="UP000308652"/>
    </source>
</evidence>
<dbReference type="EMBL" id="ML213622">
    <property type="protein sequence ID" value="TFK35352.1"/>
    <property type="molecule type" value="Genomic_DNA"/>
</dbReference>
<keyword evidence="5 6" id="KW-1015">Disulfide bond</keyword>
<keyword evidence="8" id="KW-1185">Reference proteome</keyword>
<comment type="similarity">
    <text evidence="2 6">Belongs to the fungal hydrophobin family.</text>
</comment>
<keyword evidence="4 6" id="KW-0964">Secreted</keyword>
<accession>A0A5C3LRH2</accession>
<evidence type="ECO:0000256" key="6">
    <source>
        <dbReference type="RuleBase" id="RU365009"/>
    </source>
</evidence>
<evidence type="ECO:0000256" key="1">
    <source>
        <dbReference type="ARBA" id="ARBA00004191"/>
    </source>
</evidence>
<feature type="non-terminal residue" evidence="7">
    <location>
        <position position="1"/>
    </location>
</feature>
<organism evidence="7 8">
    <name type="scientific">Crucibulum laeve</name>
    <dbReference type="NCBI Taxonomy" id="68775"/>
    <lineage>
        <taxon>Eukaryota</taxon>
        <taxon>Fungi</taxon>
        <taxon>Dikarya</taxon>
        <taxon>Basidiomycota</taxon>
        <taxon>Agaricomycotina</taxon>
        <taxon>Agaricomycetes</taxon>
        <taxon>Agaricomycetidae</taxon>
        <taxon>Agaricales</taxon>
        <taxon>Agaricineae</taxon>
        <taxon>Nidulariaceae</taxon>
        <taxon>Crucibulum</taxon>
    </lineage>
</organism>
<dbReference type="OrthoDB" id="4225815at2759"/>
<comment type="subcellular location">
    <subcellularLocation>
        <location evidence="1 6">Secreted</location>
        <location evidence="1 6">Cell wall</location>
    </subcellularLocation>
</comment>
<dbReference type="GO" id="GO:0005199">
    <property type="term" value="F:structural constituent of cell wall"/>
    <property type="evidence" value="ECO:0007669"/>
    <property type="project" value="InterPro"/>
</dbReference>
<reference evidence="7 8" key="1">
    <citation type="journal article" date="2019" name="Nat. Ecol. Evol.">
        <title>Megaphylogeny resolves global patterns of mushroom evolution.</title>
        <authorList>
            <person name="Varga T."/>
            <person name="Krizsan K."/>
            <person name="Foldi C."/>
            <person name="Dima B."/>
            <person name="Sanchez-Garcia M."/>
            <person name="Sanchez-Ramirez S."/>
            <person name="Szollosi G.J."/>
            <person name="Szarkandi J.G."/>
            <person name="Papp V."/>
            <person name="Albert L."/>
            <person name="Andreopoulos W."/>
            <person name="Angelini C."/>
            <person name="Antonin V."/>
            <person name="Barry K.W."/>
            <person name="Bougher N.L."/>
            <person name="Buchanan P."/>
            <person name="Buyck B."/>
            <person name="Bense V."/>
            <person name="Catcheside P."/>
            <person name="Chovatia M."/>
            <person name="Cooper J."/>
            <person name="Damon W."/>
            <person name="Desjardin D."/>
            <person name="Finy P."/>
            <person name="Geml J."/>
            <person name="Haridas S."/>
            <person name="Hughes K."/>
            <person name="Justo A."/>
            <person name="Karasinski D."/>
            <person name="Kautmanova I."/>
            <person name="Kiss B."/>
            <person name="Kocsube S."/>
            <person name="Kotiranta H."/>
            <person name="LaButti K.M."/>
            <person name="Lechner B.E."/>
            <person name="Liimatainen K."/>
            <person name="Lipzen A."/>
            <person name="Lukacs Z."/>
            <person name="Mihaltcheva S."/>
            <person name="Morgado L.N."/>
            <person name="Niskanen T."/>
            <person name="Noordeloos M.E."/>
            <person name="Ohm R.A."/>
            <person name="Ortiz-Santana B."/>
            <person name="Ovrebo C."/>
            <person name="Racz N."/>
            <person name="Riley R."/>
            <person name="Savchenko A."/>
            <person name="Shiryaev A."/>
            <person name="Soop K."/>
            <person name="Spirin V."/>
            <person name="Szebenyi C."/>
            <person name="Tomsovsky M."/>
            <person name="Tulloss R.E."/>
            <person name="Uehling J."/>
            <person name="Grigoriev I.V."/>
            <person name="Vagvolgyi C."/>
            <person name="Papp T."/>
            <person name="Martin F.M."/>
            <person name="Miettinen O."/>
            <person name="Hibbett D.S."/>
            <person name="Nagy L.G."/>
        </authorList>
    </citation>
    <scope>NUCLEOTIDE SEQUENCE [LARGE SCALE GENOMIC DNA]</scope>
    <source>
        <strain evidence="7 8">CBS 166.37</strain>
    </source>
</reference>
<gene>
    <name evidence="7" type="ORF">BDQ12DRAFT_320992</name>
</gene>
<dbReference type="InterPro" id="IPR001338">
    <property type="entry name" value="Class_I_Hydrophobin"/>
</dbReference>